<dbReference type="Gene3D" id="3.40.50.300">
    <property type="entry name" value="P-loop containing nucleotide triphosphate hydrolases"/>
    <property type="match status" value="1"/>
</dbReference>
<gene>
    <name evidence="1" type="ordered locus">P700755_001608</name>
</gene>
<dbReference type="Proteomes" id="UP000008514">
    <property type="component" value="Chromosome"/>
</dbReference>
<reference evidence="1" key="1">
    <citation type="submission" date="2006-03" db="EMBL/GenBank/DDBJ databases">
        <authorList>
            <person name="Bowman J."/>
            <person name="Ferriera S."/>
            <person name="Johnson J."/>
            <person name="Kravitz S."/>
            <person name="Halpern A."/>
            <person name="Remington K."/>
            <person name="Beeson K."/>
            <person name="Tran B."/>
            <person name="Rogers Y.-H."/>
            <person name="Friedman R."/>
            <person name="Venter J.C."/>
        </authorList>
    </citation>
    <scope>NUCLEOTIDE SEQUENCE [LARGE SCALE GENOMIC DNA]</scope>
    <source>
        <strain evidence="1">ATCC 700755</strain>
    </source>
</reference>
<dbReference type="InterPro" id="IPR027417">
    <property type="entry name" value="P-loop_NTPase"/>
</dbReference>
<dbReference type="RefSeq" id="WP_015024081.1">
    <property type="nucleotide sequence ID" value="NC_018721.1"/>
</dbReference>
<dbReference type="OrthoDB" id="1407035at2"/>
<sequence>MKDVIVFSHLMKTAGSALLGSLAQYYGPKVLYINKGSRIEDTRYSTDYLERDLDKKKGITKVLFGHCIRPHINFNVSGYNFRWSTFLREPNKRYLSHYYHSYHFTSNNFKNKRYNGMSELNIEEWEKIDQNSNYQCKFISGEANAQKAIDIIENKFEWVGITEEFESGINSFKTYFDIEDLDYKNIITNQSIANKEDKELMKAKYAGFIMDMNKEDKILYDYVKKNIWPRFKSIEPKREMSLKSSPLIKQYNTLAFHIDNQLNFNKTKLSRKNLMRFYKRWF</sequence>
<dbReference type="KEGG" id="ptq:P700755_001608"/>
<name>K4IDM9_PSYTT</name>
<organism evidence="1 2">
    <name type="scientific">Psychroflexus torquis (strain ATCC 700755 / CIP 106069 / ACAM 623)</name>
    <dbReference type="NCBI Taxonomy" id="313595"/>
    <lineage>
        <taxon>Bacteria</taxon>
        <taxon>Pseudomonadati</taxon>
        <taxon>Bacteroidota</taxon>
        <taxon>Flavobacteriia</taxon>
        <taxon>Flavobacteriales</taxon>
        <taxon>Flavobacteriaceae</taxon>
        <taxon>Psychroflexus</taxon>
    </lineage>
</organism>
<dbReference type="PANTHER" id="PTHR32301:SF6">
    <property type="entry name" value="GOLVESIN-RELATED"/>
    <property type="match status" value="1"/>
</dbReference>
<dbReference type="InterPro" id="IPR053259">
    <property type="entry name" value="Golvesin-related_Golgi"/>
</dbReference>
<evidence type="ECO:0000313" key="1">
    <source>
        <dbReference type="EMBL" id="AFU68484.1"/>
    </source>
</evidence>
<evidence type="ECO:0008006" key="3">
    <source>
        <dbReference type="Google" id="ProtNLM"/>
    </source>
</evidence>
<dbReference type="PANTHER" id="PTHR32301">
    <property type="entry name" value="COUNTIN RECEPTOR CNR3-RELATED"/>
    <property type="match status" value="1"/>
</dbReference>
<accession>K4IDM9</accession>
<keyword evidence="2" id="KW-1185">Reference proteome</keyword>
<proteinExistence type="predicted"/>
<dbReference type="AlphaFoldDB" id="K4IDM9"/>
<protein>
    <recommendedName>
        <fullName evidence="3">Sulfotransferase family protein</fullName>
    </recommendedName>
</protein>
<reference evidence="1" key="2">
    <citation type="submission" date="2012-09" db="EMBL/GenBank/DDBJ databases">
        <title>The complete sequence of Psychroflexus torquis an extreme psychrophile from sea-ice that is stimulated by light.</title>
        <authorList>
            <person name="Feng S."/>
            <person name="Powell S.M."/>
            <person name="Bowman J.P."/>
        </authorList>
    </citation>
    <scope>NUCLEOTIDE SEQUENCE [LARGE SCALE GENOMIC DNA]</scope>
    <source>
        <strain evidence="1">ATCC 700755</strain>
    </source>
</reference>
<dbReference type="EMBL" id="CP003879">
    <property type="protein sequence ID" value="AFU68484.1"/>
    <property type="molecule type" value="Genomic_DNA"/>
</dbReference>
<evidence type="ECO:0000313" key="2">
    <source>
        <dbReference type="Proteomes" id="UP000008514"/>
    </source>
</evidence>
<dbReference type="HOGENOM" id="CLU_986492_0_0_10"/>